<accession>A0A061HL25</accession>
<name>A0A061HL25_BLUGR</name>
<dbReference type="AlphaFoldDB" id="A0A061HL25"/>
<gene>
    <name evidence="2" type="ORF">BGT96224_5249</name>
    <name evidence="3" type="ORF">BGT96224V2_LOCUS2156</name>
</gene>
<sequence>MKLLWEINDSQYKANMLTSYSVIGAGGLGCEILKNLALSGFKDIHLIDMG</sequence>
<protein>
    <submittedName>
        <fullName evidence="3">Bgt-5249</fullName>
    </submittedName>
</protein>
<evidence type="ECO:0000313" key="4">
    <source>
        <dbReference type="Proteomes" id="UP000053110"/>
    </source>
</evidence>
<dbReference type="HOGENOM" id="CLU_3124752_0_0_1"/>
<dbReference type="PROSITE" id="PS51257">
    <property type="entry name" value="PROKAR_LIPOPROTEIN"/>
    <property type="match status" value="1"/>
</dbReference>
<dbReference type="InterPro" id="IPR000594">
    <property type="entry name" value="ThiF_NAD_FAD-bd"/>
</dbReference>
<dbReference type="OrthoDB" id="10255449at2759"/>
<dbReference type="InterPro" id="IPR035985">
    <property type="entry name" value="Ubiquitin-activating_enz"/>
</dbReference>
<dbReference type="Proteomes" id="UP000053110">
    <property type="component" value="Unassembled WGS sequence"/>
</dbReference>
<reference evidence="3" key="3">
    <citation type="submission" date="2018-07" db="EMBL/GenBank/DDBJ databases">
        <authorList>
            <person name="Quirk P.G."/>
            <person name="Krulwich T.A."/>
        </authorList>
    </citation>
    <scope>NUCLEOTIDE SEQUENCE</scope>
    <source>
        <strain evidence="3">96224</strain>
    </source>
</reference>
<organism evidence="3">
    <name type="scientific">Blumeria graminis f. sp. tritici 96224</name>
    <dbReference type="NCBI Taxonomy" id="1268274"/>
    <lineage>
        <taxon>Eukaryota</taxon>
        <taxon>Fungi</taxon>
        <taxon>Dikarya</taxon>
        <taxon>Ascomycota</taxon>
        <taxon>Pezizomycotina</taxon>
        <taxon>Leotiomycetes</taxon>
        <taxon>Erysiphales</taxon>
        <taxon>Erysiphaceae</taxon>
        <taxon>Blumeria</taxon>
    </lineage>
</organism>
<evidence type="ECO:0000259" key="1">
    <source>
        <dbReference type="Pfam" id="PF00899"/>
    </source>
</evidence>
<feature type="domain" description="THIF-type NAD/FAD binding fold" evidence="1">
    <location>
        <begin position="18"/>
        <end position="49"/>
    </location>
</feature>
<dbReference type="GO" id="GO:0008641">
    <property type="term" value="F:ubiquitin-like modifier activating enzyme activity"/>
    <property type="evidence" value="ECO:0007669"/>
    <property type="project" value="InterPro"/>
</dbReference>
<dbReference type="SUPFAM" id="SSF69572">
    <property type="entry name" value="Activating enzymes of the ubiquitin-like proteins"/>
    <property type="match status" value="1"/>
</dbReference>
<dbReference type="EMBL" id="UIGY01000036">
    <property type="protein sequence ID" value="SUZ08999.1"/>
    <property type="molecule type" value="Genomic_DNA"/>
</dbReference>
<evidence type="ECO:0000313" key="2">
    <source>
        <dbReference type="EMBL" id="EPQ66073.1"/>
    </source>
</evidence>
<reference evidence="4" key="1">
    <citation type="journal article" date="2013" name="Nat. Genet.">
        <title>The wheat powdery mildew genome shows the unique evolution of an obligate biotroph.</title>
        <authorList>
            <person name="Wicker T."/>
            <person name="Oberhaensli S."/>
            <person name="Parlange F."/>
            <person name="Buchmann J.P."/>
            <person name="Shatalina M."/>
            <person name="Roffler S."/>
            <person name="Ben-David R."/>
            <person name="Dolezel J."/>
            <person name="Simkova H."/>
            <person name="Schulze-Lefert P."/>
            <person name="Spanu P.D."/>
            <person name="Bruggmann R."/>
            <person name="Amselem J."/>
            <person name="Quesneville H."/>
            <person name="Ver Loren van Themaat E."/>
            <person name="Paape T."/>
            <person name="Shimizu K.K."/>
            <person name="Keller B."/>
        </authorList>
    </citation>
    <scope>NUCLEOTIDE SEQUENCE [LARGE SCALE GENOMIC DNA]</scope>
    <source>
        <strain evidence="4">96224</strain>
    </source>
</reference>
<dbReference type="EMBL" id="KE375009">
    <property type="protein sequence ID" value="EPQ66073.1"/>
    <property type="molecule type" value="Genomic_DNA"/>
</dbReference>
<proteinExistence type="predicted"/>
<evidence type="ECO:0000313" key="3">
    <source>
        <dbReference type="EMBL" id="SUZ08999.1"/>
    </source>
</evidence>
<dbReference type="Pfam" id="PF00899">
    <property type="entry name" value="ThiF"/>
    <property type="match status" value="1"/>
</dbReference>
<dbReference type="Gene3D" id="3.40.50.720">
    <property type="entry name" value="NAD(P)-binding Rossmann-like Domain"/>
    <property type="match status" value="1"/>
</dbReference>
<reference evidence="2" key="2">
    <citation type="submission" date="2013-01" db="EMBL/GenBank/DDBJ databases">
        <title>The wheat powdery mildew genome reveals unique evolution of an obligate biotroph.</title>
        <authorList>
            <person name="Oberhaensli S."/>
            <person name="Wicker T."/>
            <person name="Keller B."/>
        </authorList>
    </citation>
    <scope>NUCLEOTIDE SEQUENCE</scope>
    <source>
        <strain evidence="2">96224</strain>
    </source>
</reference>